<dbReference type="Proteomes" id="UP000266376">
    <property type="component" value="Unassembled WGS sequence"/>
</dbReference>
<accession>A0A395XKF4</accession>
<name>A0A395XKF4_9FIRM</name>
<dbReference type="PROSITE" id="PS50975">
    <property type="entry name" value="ATP_GRASP"/>
    <property type="match status" value="1"/>
</dbReference>
<proteinExistence type="predicted"/>
<dbReference type="RefSeq" id="WP_117649392.1">
    <property type="nucleotide sequence ID" value="NZ_QSQQ01000005.1"/>
</dbReference>
<dbReference type="Gene3D" id="3.40.50.20">
    <property type="match status" value="1"/>
</dbReference>
<dbReference type="EMBL" id="QSQQ01000005">
    <property type="protein sequence ID" value="RGK49080.1"/>
    <property type="molecule type" value="Genomic_DNA"/>
</dbReference>
<reference evidence="8 9" key="1">
    <citation type="submission" date="2018-08" db="EMBL/GenBank/DDBJ databases">
        <title>A genome reference for cultivated species of the human gut microbiota.</title>
        <authorList>
            <person name="Zou Y."/>
            <person name="Xue W."/>
            <person name="Luo G."/>
        </authorList>
    </citation>
    <scope>NUCLEOTIDE SEQUENCE [LARGE SCALE GENOMIC DNA]</scope>
    <source>
        <strain evidence="7 9">AF12-11</strain>
        <strain evidence="6 8">TF11-11</strain>
    </source>
</reference>
<gene>
    <name evidence="7" type="ORF">DWV67_14540</name>
    <name evidence="6" type="ORF">DXD10_05065</name>
</gene>
<dbReference type="Gene3D" id="3.30.1490.20">
    <property type="entry name" value="ATP-grasp fold, A domain"/>
    <property type="match status" value="1"/>
</dbReference>
<dbReference type="InterPro" id="IPR011761">
    <property type="entry name" value="ATP-grasp"/>
</dbReference>
<dbReference type="InterPro" id="IPR016185">
    <property type="entry name" value="PreATP-grasp_dom_sf"/>
</dbReference>
<dbReference type="Gene3D" id="3.30.470.20">
    <property type="entry name" value="ATP-grasp fold, B domain"/>
    <property type="match status" value="1"/>
</dbReference>
<dbReference type="GO" id="GO:0046872">
    <property type="term" value="F:metal ion binding"/>
    <property type="evidence" value="ECO:0007669"/>
    <property type="project" value="InterPro"/>
</dbReference>
<dbReference type="PANTHER" id="PTHR43585:SF2">
    <property type="entry name" value="ATP-GRASP ENZYME FSQD"/>
    <property type="match status" value="1"/>
</dbReference>
<sequence>MKRILLLGGSAQQVGIIKKAKEMGCYTIVCDYLLDNPGQYVADKFYLVSTTEKEKVLEVAEKEKIDAVLAYASDPAAPTAAYIAERLNLSGNPYASIEILCNKEKFRRFLKENGFNSPEANDYTDVGHILEDCKNGKIDFPVIVKPVDSSGSKGAMVLKSDEEIEKAAELAFSFSRCHKIIIEKYIEKKHRYLVGGDIFVNEGKIVVWGLLNCHRDSNVNPLVPAGKSYPLQISDSDQKKIKVVLQSLVNKLHIRTGAMNIEAIIDESNRVWLIDVGPRSGGNMIPDLLGYIYNIDIAEISIKAALGEEIDILPQKSQYCYATYNIHSELDGQYKGVIVSEDIKKYVVRKCLYKRDGDKVERFDNASKCLGIIFMRFESEEIMNNVLKSINEKIQVQLK</sequence>
<dbReference type="InterPro" id="IPR013815">
    <property type="entry name" value="ATP_grasp_subdomain_1"/>
</dbReference>
<evidence type="ECO:0000259" key="5">
    <source>
        <dbReference type="PROSITE" id="PS50975"/>
    </source>
</evidence>
<dbReference type="SUPFAM" id="SSF52440">
    <property type="entry name" value="PreATP-grasp domain"/>
    <property type="match status" value="1"/>
</dbReference>
<dbReference type="GO" id="GO:0016874">
    <property type="term" value="F:ligase activity"/>
    <property type="evidence" value="ECO:0007669"/>
    <property type="project" value="UniProtKB-KW"/>
</dbReference>
<evidence type="ECO:0000256" key="4">
    <source>
        <dbReference type="PROSITE-ProRule" id="PRU00409"/>
    </source>
</evidence>
<dbReference type="EMBL" id="QSAJ01000052">
    <property type="protein sequence ID" value="RGW48775.1"/>
    <property type="molecule type" value="Genomic_DNA"/>
</dbReference>
<protein>
    <submittedName>
        <fullName evidence="7">ATP-grasp domain-containing protein</fullName>
    </submittedName>
</protein>
<dbReference type="Pfam" id="PF13535">
    <property type="entry name" value="ATP-grasp_4"/>
    <property type="match status" value="1"/>
</dbReference>
<evidence type="ECO:0000256" key="2">
    <source>
        <dbReference type="ARBA" id="ARBA00022741"/>
    </source>
</evidence>
<keyword evidence="1" id="KW-0436">Ligase</keyword>
<keyword evidence="2 4" id="KW-0547">Nucleotide-binding</keyword>
<dbReference type="InterPro" id="IPR052032">
    <property type="entry name" value="ATP-dep_AA_Ligase"/>
</dbReference>
<dbReference type="AlphaFoldDB" id="A0A395XKF4"/>
<evidence type="ECO:0000313" key="9">
    <source>
        <dbReference type="Proteomes" id="UP000266376"/>
    </source>
</evidence>
<dbReference type="SUPFAM" id="SSF56059">
    <property type="entry name" value="Glutathione synthetase ATP-binding domain-like"/>
    <property type="match status" value="1"/>
</dbReference>
<keyword evidence="3 4" id="KW-0067">ATP-binding</keyword>
<evidence type="ECO:0000256" key="3">
    <source>
        <dbReference type="ARBA" id="ARBA00022840"/>
    </source>
</evidence>
<evidence type="ECO:0000313" key="6">
    <source>
        <dbReference type="EMBL" id="RGK49080.1"/>
    </source>
</evidence>
<evidence type="ECO:0000313" key="8">
    <source>
        <dbReference type="Proteomes" id="UP000261208"/>
    </source>
</evidence>
<dbReference type="GO" id="GO:0005524">
    <property type="term" value="F:ATP binding"/>
    <property type="evidence" value="ECO:0007669"/>
    <property type="project" value="UniProtKB-UniRule"/>
</dbReference>
<organism evidence="7 9">
    <name type="scientific">Dorea formicigenerans</name>
    <dbReference type="NCBI Taxonomy" id="39486"/>
    <lineage>
        <taxon>Bacteria</taxon>
        <taxon>Bacillati</taxon>
        <taxon>Bacillota</taxon>
        <taxon>Clostridia</taxon>
        <taxon>Lachnospirales</taxon>
        <taxon>Lachnospiraceae</taxon>
        <taxon>Dorea</taxon>
    </lineage>
</organism>
<evidence type="ECO:0000256" key="1">
    <source>
        <dbReference type="ARBA" id="ARBA00022598"/>
    </source>
</evidence>
<dbReference type="Proteomes" id="UP000261208">
    <property type="component" value="Unassembled WGS sequence"/>
</dbReference>
<evidence type="ECO:0000313" key="7">
    <source>
        <dbReference type="EMBL" id="RGW48775.1"/>
    </source>
</evidence>
<comment type="caution">
    <text evidence="7">The sequence shown here is derived from an EMBL/GenBank/DDBJ whole genome shotgun (WGS) entry which is preliminary data.</text>
</comment>
<dbReference type="PANTHER" id="PTHR43585">
    <property type="entry name" value="FUMIPYRROLE BIOSYNTHESIS PROTEIN C"/>
    <property type="match status" value="1"/>
</dbReference>
<feature type="domain" description="ATP-grasp" evidence="5">
    <location>
        <begin position="107"/>
        <end position="306"/>
    </location>
</feature>